<feature type="domain" description="Response regulatory" evidence="3">
    <location>
        <begin position="13"/>
        <end position="133"/>
    </location>
</feature>
<name>B7KMK0_GLOC7</name>
<organism evidence="4 5">
    <name type="scientific">Gloeothece citriformis (strain PCC 7424)</name>
    <name type="common">Cyanothece sp. (strain PCC 7424)</name>
    <dbReference type="NCBI Taxonomy" id="65393"/>
    <lineage>
        <taxon>Bacteria</taxon>
        <taxon>Bacillati</taxon>
        <taxon>Cyanobacteriota</taxon>
        <taxon>Cyanophyceae</taxon>
        <taxon>Oscillatoriophycideae</taxon>
        <taxon>Chroococcales</taxon>
        <taxon>Aphanothecaceae</taxon>
        <taxon>Gloeothece</taxon>
        <taxon>Gloeothece citriformis</taxon>
    </lineage>
</organism>
<dbReference type="EMBL" id="CP001293">
    <property type="protein sequence ID" value="ACK74022.1"/>
    <property type="molecule type" value="Genomic_DNA"/>
</dbReference>
<evidence type="ECO:0000313" key="4">
    <source>
        <dbReference type="EMBL" id="ACK74022.1"/>
    </source>
</evidence>
<dbReference type="Proteomes" id="UP000002384">
    <property type="component" value="Plasmid pP742402"/>
</dbReference>
<dbReference type="SUPFAM" id="SSF52172">
    <property type="entry name" value="CheY-like"/>
    <property type="match status" value="1"/>
</dbReference>
<keyword evidence="4" id="KW-0614">Plasmid</keyword>
<evidence type="ECO:0000313" key="5">
    <source>
        <dbReference type="Proteomes" id="UP000002384"/>
    </source>
</evidence>
<dbReference type="Pfam" id="PF00072">
    <property type="entry name" value="Response_reg"/>
    <property type="match status" value="1"/>
</dbReference>
<dbReference type="AlphaFoldDB" id="B7KMK0"/>
<dbReference type="Gene3D" id="3.40.50.2300">
    <property type="match status" value="1"/>
</dbReference>
<dbReference type="PANTHER" id="PTHR44591">
    <property type="entry name" value="STRESS RESPONSE REGULATOR PROTEIN 1"/>
    <property type="match status" value="1"/>
</dbReference>
<gene>
    <name evidence="4" type="ordered locus">PCC7424_5450</name>
</gene>
<dbReference type="GO" id="GO:0000160">
    <property type="term" value="P:phosphorelay signal transduction system"/>
    <property type="evidence" value="ECO:0007669"/>
    <property type="project" value="InterPro"/>
</dbReference>
<sequence length="298" mass="34657">MKSPIPTVLIIDDKLTENDKQHYLQLCKERLDKGWYKLEFAASGTEGLELIKADSQQRIALIILDLLMDKSELDGVTLANLLAKSHVNIKIILYTAYPQWEDKLNQEARKNIVSLIEKGAKAPRVLRDFIDMLITGEGVAAEFVVDQYTRRAGLPTLRKLAKGLSSELRLRLIYELLPTFSLKTLEQIKREIPAQVDEIIEQAAGEDELKQWVFEQQKANLLPVEIPTKYVNKFWLEIREKEKKGRIYLSYYLRWNYDGEYYSKYLLKKLVEKLPPYFQTPPEYPGALPVVYYKRRGS</sequence>
<dbReference type="KEGG" id="cyc:PCC7424_5450"/>
<dbReference type="PANTHER" id="PTHR44591:SF3">
    <property type="entry name" value="RESPONSE REGULATORY DOMAIN-CONTAINING PROTEIN"/>
    <property type="match status" value="1"/>
</dbReference>
<keyword evidence="1 2" id="KW-0597">Phosphoprotein</keyword>
<keyword evidence="5" id="KW-1185">Reference proteome</keyword>
<dbReference type="HOGENOM" id="CLU_920454_0_0_3"/>
<proteinExistence type="predicted"/>
<dbReference type="PROSITE" id="PS50110">
    <property type="entry name" value="RESPONSE_REGULATORY"/>
    <property type="match status" value="1"/>
</dbReference>
<evidence type="ECO:0000259" key="3">
    <source>
        <dbReference type="PROSITE" id="PS50110"/>
    </source>
</evidence>
<protein>
    <submittedName>
        <fullName evidence="4">Response regulator receiver protein</fullName>
    </submittedName>
</protein>
<reference evidence="5" key="1">
    <citation type="journal article" date="2011" name="MBio">
        <title>Novel metabolic attributes of the genus Cyanothece, comprising a group of unicellular nitrogen-fixing Cyanobacteria.</title>
        <authorList>
            <person name="Bandyopadhyay A."/>
            <person name="Elvitigala T."/>
            <person name="Welsh E."/>
            <person name="Stockel J."/>
            <person name="Liberton M."/>
            <person name="Min H."/>
            <person name="Sherman L.A."/>
            <person name="Pakrasi H.B."/>
        </authorList>
    </citation>
    <scope>NUCLEOTIDE SEQUENCE [LARGE SCALE GENOMIC DNA]</scope>
    <source>
        <strain evidence="5">PCC 7424</strain>
        <plasmid evidence="5">pP742402</plasmid>
    </source>
</reference>
<dbReference type="InterPro" id="IPR001789">
    <property type="entry name" value="Sig_transdc_resp-reg_receiver"/>
</dbReference>
<evidence type="ECO:0000256" key="2">
    <source>
        <dbReference type="PROSITE-ProRule" id="PRU00169"/>
    </source>
</evidence>
<geneLocation type="plasmid" evidence="4 5">
    <name>pP742402</name>
</geneLocation>
<accession>B7KMK0</accession>
<dbReference type="InterPro" id="IPR011006">
    <property type="entry name" value="CheY-like_superfamily"/>
</dbReference>
<feature type="modified residue" description="4-aspartylphosphate" evidence="2">
    <location>
        <position position="65"/>
    </location>
</feature>
<dbReference type="InterPro" id="IPR050595">
    <property type="entry name" value="Bact_response_regulator"/>
</dbReference>
<dbReference type="RefSeq" id="WP_012599529.1">
    <property type="nucleotide sequence ID" value="NC_011737.1"/>
</dbReference>
<evidence type="ECO:0000256" key="1">
    <source>
        <dbReference type="ARBA" id="ARBA00022553"/>
    </source>
</evidence>